<reference evidence="9 10" key="1">
    <citation type="journal article" date="2012" name="J. Bacteriol.">
        <title>Genome Sequence of n-Alkane-Degrading Hydrocarboniphaga effusa Strain AP103T (ATCC BAA-332T).</title>
        <authorList>
            <person name="Chang H.K."/>
            <person name="Zylstra G.J."/>
            <person name="Chae J.C."/>
        </authorList>
    </citation>
    <scope>NUCLEOTIDE SEQUENCE [LARGE SCALE GENOMIC DNA]</scope>
    <source>
        <strain evidence="9 10">AP103</strain>
    </source>
</reference>
<keyword evidence="5 6" id="KW-0472">Membrane</keyword>
<dbReference type="InterPro" id="IPR025857">
    <property type="entry name" value="MacB_PCD"/>
</dbReference>
<name>I8T9C4_9GAMM</name>
<evidence type="ECO:0000259" key="8">
    <source>
        <dbReference type="Pfam" id="PF12704"/>
    </source>
</evidence>
<keyword evidence="3 6" id="KW-0812">Transmembrane</keyword>
<dbReference type="PATRIC" id="fig|1172194.4.peg.506"/>
<dbReference type="GO" id="GO:0022857">
    <property type="term" value="F:transmembrane transporter activity"/>
    <property type="evidence" value="ECO:0007669"/>
    <property type="project" value="TreeGrafter"/>
</dbReference>
<evidence type="ECO:0000256" key="6">
    <source>
        <dbReference type="SAM" id="Phobius"/>
    </source>
</evidence>
<dbReference type="AlphaFoldDB" id="I8T9C4"/>
<dbReference type="InterPro" id="IPR003838">
    <property type="entry name" value="ABC3_permease_C"/>
</dbReference>
<feature type="domain" description="MacB-like periplasmic core" evidence="8">
    <location>
        <begin position="23"/>
        <end position="231"/>
    </location>
</feature>
<keyword evidence="4 6" id="KW-1133">Transmembrane helix</keyword>
<sequence>MLKQISAVTGMNLRNLPQRSGISLVIVIGITVTVAVLVSVMAMSVGFHKTLSNTGRADRAIVLRGGSNSELGSTISRENTQTIADAPGIRRDETGKPIVSAEMVAVVNLPLRSTGSDANVTLRGIGPQAAQLRPEVRIVEGRMFEPAVRELVVGRSATKQFTGLDLGSRIKIRDTEWTVVGVFESGGDAHESELFGEIETVLSAFRRNLFQSITVMLDSPEAFDAFKDKLTTDPTLSVSVKREPEYYAEQSKDLSKLLDFIALWVGGIMALGAVFGTLNTMYTAVSARQVEIATLRAIGFGALPVVISVFVESLVLALIGGSVGAALAWMFFNGSTVNTLGANFTQVVFNLTVTPALLVNGIVWACVIGLVGGLFPAVRAARQPIATALRGA</sequence>
<evidence type="ECO:0000256" key="2">
    <source>
        <dbReference type="ARBA" id="ARBA00022475"/>
    </source>
</evidence>
<organism evidence="9 10">
    <name type="scientific">Hydrocarboniphaga effusa AP103</name>
    <dbReference type="NCBI Taxonomy" id="1172194"/>
    <lineage>
        <taxon>Bacteria</taxon>
        <taxon>Pseudomonadati</taxon>
        <taxon>Pseudomonadota</taxon>
        <taxon>Gammaproteobacteria</taxon>
        <taxon>Nevskiales</taxon>
        <taxon>Nevskiaceae</taxon>
        <taxon>Hydrocarboniphaga</taxon>
    </lineage>
</organism>
<dbReference type="Pfam" id="PF12704">
    <property type="entry name" value="MacB_PCD"/>
    <property type="match status" value="1"/>
</dbReference>
<dbReference type="RefSeq" id="WP_007183486.1">
    <property type="nucleotide sequence ID" value="NZ_AKGD01000001.1"/>
</dbReference>
<gene>
    <name evidence="9" type="ORF">WQQ_05300</name>
</gene>
<accession>I8T9C4</accession>
<evidence type="ECO:0000313" key="9">
    <source>
        <dbReference type="EMBL" id="EIT70393.1"/>
    </source>
</evidence>
<feature type="domain" description="ABC3 transporter permease C-terminal" evidence="7">
    <location>
        <begin position="266"/>
        <end position="384"/>
    </location>
</feature>
<feature type="transmembrane region" description="Helical" evidence="6">
    <location>
        <begin position="303"/>
        <end position="332"/>
    </location>
</feature>
<feature type="transmembrane region" description="Helical" evidence="6">
    <location>
        <begin position="352"/>
        <end position="375"/>
    </location>
</feature>
<dbReference type="OrthoDB" id="241967at2"/>
<dbReference type="EMBL" id="AKGD01000001">
    <property type="protein sequence ID" value="EIT70393.1"/>
    <property type="molecule type" value="Genomic_DNA"/>
</dbReference>
<dbReference type="Pfam" id="PF02687">
    <property type="entry name" value="FtsX"/>
    <property type="match status" value="1"/>
</dbReference>
<feature type="transmembrane region" description="Helical" evidence="6">
    <location>
        <begin position="21"/>
        <end position="47"/>
    </location>
</feature>
<evidence type="ECO:0000259" key="7">
    <source>
        <dbReference type="Pfam" id="PF02687"/>
    </source>
</evidence>
<dbReference type="InterPro" id="IPR050250">
    <property type="entry name" value="Macrolide_Exporter_MacB"/>
</dbReference>
<evidence type="ECO:0000313" key="10">
    <source>
        <dbReference type="Proteomes" id="UP000003704"/>
    </source>
</evidence>
<proteinExistence type="predicted"/>
<evidence type="ECO:0000256" key="1">
    <source>
        <dbReference type="ARBA" id="ARBA00004651"/>
    </source>
</evidence>
<dbReference type="STRING" id="1172194.WQQ_05300"/>
<keyword evidence="10" id="KW-1185">Reference proteome</keyword>
<dbReference type="GO" id="GO:0005886">
    <property type="term" value="C:plasma membrane"/>
    <property type="evidence" value="ECO:0007669"/>
    <property type="project" value="UniProtKB-SubCell"/>
</dbReference>
<keyword evidence="2" id="KW-1003">Cell membrane</keyword>
<dbReference type="PANTHER" id="PTHR30572:SF15">
    <property type="entry name" value="ABC TRANSPORTER PERMEASE"/>
    <property type="match status" value="1"/>
</dbReference>
<comment type="subcellular location">
    <subcellularLocation>
        <location evidence="1">Cell membrane</location>
        <topology evidence="1">Multi-pass membrane protein</topology>
    </subcellularLocation>
</comment>
<comment type="caution">
    <text evidence="9">The sequence shown here is derived from an EMBL/GenBank/DDBJ whole genome shotgun (WGS) entry which is preliminary data.</text>
</comment>
<evidence type="ECO:0000256" key="5">
    <source>
        <dbReference type="ARBA" id="ARBA00023136"/>
    </source>
</evidence>
<dbReference type="PANTHER" id="PTHR30572">
    <property type="entry name" value="MEMBRANE COMPONENT OF TRANSPORTER-RELATED"/>
    <property type="match status" value="1"/>
</dbReference>
<evidence type="ECO:0000256" key="3">
    <source>
        <dbReference type="ARBA" id="ARBA00022692"/>
    </source>
</evidence>
<protein>
    <submittedName>
        <fullName evidence="9">ABC transporter permease</fullName>
    </submittedName>
</protein>
<evidence type="ECO:0000256" key="4">
    <source>
        <dbReference type="ARBA" id="ARBA00022989"/>
    </source>
</evidence>
<feature type="transmembrane region" description="Helical" evidence="6">
    <location>
        <begin position="261"/>
        <end position="282"/>
    </location>
</feature>
<dbReference type="Proteomes" id="UP000003704">
    <property type="component" value="Unassembled WGS sequence"/>
</dbReference>